<protein>
    <submittedName>
        <fullName evidence="2">Toluene transporter</fullName>
    </submittedName>
</protein>
<reference evidence="2 3" key="1">
    <citation type="journal article" date="2020" name="Int. J. Syst. Evol. Microbiol.">
        <title>Novel acetic acid bacteria from cider fermentations: Acetobacter conturbans sp. nov. and Acetobacter fallax sp. nov.</title>
        <authorList>
            <person name="Sombolestani A.S."/>
            <person name="Cleenwerck I."/>
            <person name="Cnockaert M."/>
            <person name="Borremans W."/>
            <person name="Wieme A.D."/>
            <person name="De Vuyst L."/>
            <person name="Vandamme P."/>
        </authorList>
    </citation>
    <scope>NUCLEOTIDE SEQUENCE [LARGE SCALE GENOMIC DNA]</scope>
    <source>
        <strain evidence="2 3">LMG 30640</strain>
    </source>
</reference>
<keyword evidence="3" id="KW-1185">Reference proteome</keyword>
<dbReference type="InterPro" id="IPR042245">
    <property type="entry name" value="Tgt2/MlaC_sf"/>
</dbReference>
<dbReference type="Proteomes" id="UP000635278">
    <property type="component" value="Unassembled WGS sequence"/>
</dbReference>
<dbReference type="PANTHER" id="PTHR36573">
    <property type="entry name" value="INTERMEMBRANE PHOSPHOLIPID TRANSPORT SYSTEM BINDING PROTEIN MLAC"/>
    <property type="match status" value="1"/>
</dbReference>
<feature type="chain" id="PRO_5047111085" evidence="1">
    <location>
        <begin position="18"/>
        <end position="198"/>
    </location>
</feature>
<evidence type="ECO:0000313" key="3">
    <source>
        <dbReference type="Proteomes" id="UP000635278"/>
    </source>
</evidence>
<feature type="signal peptide" evidence="1">
    <location>
        <begin position="1"/>
        <end position="17"/>
    </location>
</feature>
<accession>A0ABX0JYW3</accession>
<dbReference type="Gene3D" id="3.10.450.710">
    <property type="entry name" value="Tgt2/MlaC"/>
    <property type="match status" value="1"/>
</dbReference>
<evidence type="ECO:0000313" key="2">
    <source>
        <dbReference type="EMBL" id="NHN86694.1"/>
    </source>
</evidence>
<dbReference type="PANTHER" id="PTHR36573:SF1">
    <property type="entry name" value="INTERMEMBRANE PHOSPHOLIPID TRANSPORT SYSTEM BINDING PROTEIN MLAC"/>
    <property type="match status" value="1"/>
</dbReference>
<keyword evidence="1" id="KW-0732">Signal</keyword>
<comment type="caution">
    <text evidence="2">The sequence shown here is derived from an EMBL/GenBank/DDBJ whole genome shotgun (WGS) entry which is preliminary data.</text>
</comment>
<dbReference type="InterPro" id="IPR008869">
    <property type="entry name" value="MlaC/ttg2D"/>
</dbReference>
<organism evidence="2 3">
    <name type="scientific">Acetobacter musti</name>
    <dbReference type="NCBI Taxonomy" id="864732"/>
    <lineage>
        <taxon>Bacteria</taxon>
        <taxon>Pseudomonadati</taxon>
        <taxon>Pseudomonadota</taxon>
        <taxon>Alphaproteobacteria</taxon>
        <taxon>Acetobacterales</taxon>
        <taxon>Acetobacteraceae</taxon>
        <taxon>Acetobacter</taxon>
    </lineage>
</organism>
<gene>
    <name evidence="2" type="ORF">GOB93_18975</name>
</gene>
<dbReference type="EMBL" id="WOTB01000045">
    <property type="protein sequence ID" value="NHN86694.1"/>
    <property type="molecule type" value="Genomic_DNA"/>
</dbReference>
<evidence type="ECO:0000256" key="1">
    <source>
        <dbReference type="SAM" id="SignalP"/>
    </source>
</evidence>
<name>A0ABX0JYW3_9PROT</name>
<proteinExistence type="predicted"/>
<sequence length="198" mass="20882">MLTLFTATASFSAHAQAAHDVTAPVAALDQALDSIQQSGAGSFSARTQTLGPVVDQVYDLETVLRASVGAARYMQLSADDKQKLLATFRDYTVARYLSSFKKGSGAKFTLASDVRNSPTGGNKIVTTHIGSAENMPGTEIDYILHQEGGSWKIVDVLLDGHISQAAAQRSDFGSTLAAGGVDGLIAVLKKKVQTFSED</sequence>
<dbReference type="Pfam" id="PF05494">
    <property type="entry name" value="MlaC"/>
    <property type="match status" value="1"/>
</dbReference>